<evidence type="ECO:0000313" key="13">
    <source>
        <dbReference type="EMBL" id="SHE84380.1"/>
    </source>
</evidence>
<evidence type="ECO:0000256" key="4">
    <source>
        <dbReference type="ARBA" id="ARBA00022679"/>
    </source>
</evidence>
<evidence type="ECO:0000256" key="10">
    <source>
        <dbReference type="PIRNR" id="PIRNR006268"/>
    </source>
</evidence>
<evidence type="ECO:0000256" key="6">
    <source>
        <dbReference type="ARBA" id="ARBA00022827"/>
    </source>
</evidence>
<dbReference type="SUPFAM" id="SSF143631">
    <property type="entry name" value="ApbE-like"/>
    <property type="match status" value="1"/>
</dbReference>
<dbReference type="GO" id="GO:0046872">
    <property type="term" value="F:metal ion binding"/>
    <property type="evidence" value="ECO:0007669"/>
    <property type="project" value="UniProtKB-UniRule"/>
</dbReference>
<dbReference type="AlphaFoldDB" id="A0A1M4WT52"/>
<evidence type="ECO:0000256" key="11">
    <source>
        <dbReference type="PIRSR" id="PIRSR006268-2"/>
    </source>
</evidence>
<name>A0A1M4WT52_9CLOT</name>
<evidence type="ECO:0000256" key="2">
    <source>
        <dbReference type="ARBA" id="ARBA00016337"/>
    </source>
</evidence>
<dbReference type="GO" id="GO:0005886">
    <property type="term" value="C:plasma membrane"/>
    <property type="evidence" value="ECO:0007669"/>
    <property type="project" value="UniProtKB-SubCell"/>
</dbReference>
<keyword evidence="14" id="KW-1185">Reference proteome</keyword>
<keyword evidence="7 10" id="KW-0460">Magnesium</keyword>
<dbReference type="PANTHER" id="PTHR30040">
    <property type="entry name" value="THIAMINE BIOSYNTHESIS LIPOPROTEIN APBE"/>
    <property type="match status" value="1"/>
</dbReference>
<dbReference type="STRING" id="1122155.SAMN02745158_01710"/>
<dbReference type="PROSITE" id="PS51257">
    <property type="entry name" value="PROKAR_LIPOPROTEIN"/>
    <property type="match status" value="1"/>
</dbReference>
<keyword evidence="12" id="KW-1003">Cell membrane</keyword>
<keyword evidence="3 10" id="KW-0285">Flavoprotein</keyword>
<dbReference type="InterPro" id="IPR003374">
    <property type="entry name" value="ApbE-like_sf"/>
</dbReference>
<dbReference type="RefSeq" id="WP_084067792.1">
    <property type="nucleotide sequence ID" value="NZ_FQVI01000007.1"/>
</dbReference>
<reference evidence="13 14" key="1">
    <citation type="submission" date="2016-11" db="EMBL/GenBank/DDBJ databases">
        <authorList>
            <person name="Jaros S."/>
            <person name="Januszkiewicz K."/>
            <person name="Wedrychowicz H."/>
        </authorList>
    </citation>
    <scope>NUCLEOTIDE SEQUENCE [LARGE SCALE GENOMIC DNA]</scope>
    <source>
        <strain evidence="13 14">DSM 17459</strain>
    </source>
</reference>
<evidence type="ECO:0000256" key="7">
    <source>
        <dbReference type="ARBA" id="ARBA00022842"/>
    </source>
</evidence>
<dbReference type="GO" id="GO:0016740">
    <property type="term" value="F:transferase activity"/>
    <property type="evidence" value="ECO:0007669"/>
    <property type="project" value="UniProtKB-UniRule"/>
</dbReference>
<evidence type="ECO:0000256" key="1">
    <source>
        <dbReference type="ARBA" id="ARBA00011955"/>
    </source>
</evidence>
<comment type="subcellular location">
    <subcellularLocation>
        <location evidence="12">Cell inner membrane</location>
        <topology evidence="12">Lipid-anchor</topology>
        <orientation evidence="12">Periplasmic side</orientation>
    </subcellularLocation>
</comment>
<keyword evidence="6 10" id="KW-0274">FAD</keyword>
<dbReference type="EMBL" id="FQVI01000007">
    <property type="protein sequence ID" value="SHE84380.1"/>
    <property type="molecule type" value="Genomic_DNA"/>
</dbReference>
<organism evidence="13 14">
    <name type="scientific">Lactonifactor longoviformis DSM 17459</name>
    <dbReference type="NCBI Taxonomy" id="1122155"/>
    <lineage>
        <taxon>Bacteria</taxon>
        <taxon>Bacillati</taxon>
        <taxon>Bacillota</taxon>
        <taxon>Clostridia</taxon>
        <taxon>Eubacteriales</taxon>
        <taxon>Clostridiaceae</taxon>
        <taxon>Lactonifactor</taxon>
    </lineage>
</organism>
<feature type="binding site" evidence="11">
    <location>
        <position position="289"/>
    </location>
    <ligand>
        <name>Mg(2+)</name>
        <dbReference type="ChEBI" id="CHEBI:18420"/>
    </ligand>
</feature>
<dbReference type="Proteomes" id="UP000184245">
    <property type="component" value="Unassembled WGS sequence"/>
</dbReference>
<dbReference type="EC" id="2.7.1.180" evidence="1 10"/>
<gene>
    <name evidence="13" type="ORF">SAMN02745158_01710</name>
</gene>
<feature type="binding site" evidence="11">
    <location>
        <position position="171"/>
    </location>
    <ligand>
        <name>Mg(2+)</name>
        <dbReference type="ChEBI" id="CHEBI:18420"/>
    </ligand>
</feature>
<keyword evidence="4 10" id="KW-0808">Transferase</keyword>
<sequence>MKKISCLVMAAVVLVCSLTGCREQDTLVSKQGFYFDTVIKISIAGKAKKESEKILDQCLALCQKYENIFSRTREDSEVYQINHRSTGSVKVSEDVQRLIAAAMEYYKLTDGKFDITVAPLEELWNFTGENPRVPSPVEIQEALGKVGMSGISLEGDTLTFENDETMIDLGALAKGYIADRLKEFLREQGVSKGVINLGGNVLTLGGKSDGSPWKVGIQKPFADRNELLAVVEADGQSVVSSGIYERYFEENNKRYHHVLDPATGCPVENSLTQVTILSDSSLQGDGLSTSCLLLGYEKGRELAESLEGVEAAFVLEDGTIHTTEGMNLTEQ</sequence>
<keyword evidence="12" id="KW-0472">Membrane</keyword>
<keyword evidence="12 13" id="KW-0449">Lipoprotein</keyword>
<accession>A0A1M4WT52</accession>
<protein>
    <recommendedName>
        <fullName evidence="2 10">FAD:protein FMN transferase</fullName>
        <ecNumber evidence="1 10">2.7.1.180</ecNumber>
    </recommendedName>
    <alternativeName>
        <fullName evidence="8 10">Flavin transferase</fullName>
    </alternativeName>
</protein>
<feature type="binding site" evidence="11">
    <location>
        <position position="285"/>
    </location>
    <ligand>
        <name>Mg(2+)</name>
        <dbReference type="ChEBI" id="CHEBI:18420"/>
    </ligand>
</feature>
<evidence type="ECO:0000256" key="5">
    <source>
        <dbReference type="ARBA" id="ARBA00022723"/>
    </source>
</evidence>
<keyword evidence="5 10" id="KW-0479">Metal-binding</keyword>
<evidence type="ECO:0000256" key="8">
    <source>
        <dbReference type="ARBA" id="ARBA00031306"/>
    </source>
</evidence>
<evidence type="ECO:0000256" key="3">
    <source>
        <dbReference type="ARBA" id="ARBA00022630"/>
    </source>
</evidence>
<evidence type="ECO:0000256" key="12">
    <source>
        <dbReference type="RuleBase" id="RU363002"/>
    </source>
</evidence>
<evidence type="ECO:0000256" key="9">
    <source>
        <dbReference type="ARBA" id="ARBA00048540"/>
    </source>
</evidence>
<comment type="cofactor">
    <cofactor evidence="11">
        <name>Mg(2+)</name>
        <dbReference type="ChEBI" id="CHEBI:18420"/>
    </cofactor>
    <cofactor evidence="11">
        <name>Mn(2+)</name>
        <dbReference type="ChEBI" id="CHEBI:29035"/>
    </cofactor>
    <text evidence="11">Magnesium. Can also use manganese.</text>
</comment>
<dbReference type="InterPro" id="IPR024932">
    <property type="entry name" value="ApbE"/>
</dbReference>
<dbReference type="Gene3D" id="3.10.520.10">
    <property type="entry name" value="ApbE-like domains"/>
    <property type="match status" value="1"/>
</dbReference>
<dbReference type="PANTHER" id="PTHR30040:SF2">
    <property type="entry name" value="FAD:PROTEIN FMN TRANSFERASE"/>
    <property type="match status" value="1"/>
</dbReference>
<dbReference type="Pfam" id="PF02424">
    <property type="entry name" value="ApbE"/>
    <property type="match status" value="1"/>
</dbReference>
<dbReference type="OrthoDB" id="9778595at2"/>
<proteinExistence type="inferred from homology"/>
<dbReference type="PIRSF" id="PIRSF006268">
    <property type="entry name" value="ApbE"/>
    <property type="match status" value="1"/>
</dbReference>
<comment type="function">
    <text evidence="12">Flavin transferase that catalyzes the transfer of the FMN moiety of FAD and its covalent binding to the hydroxyl group of a threonine residue in a target flavoprotein.</text>
</comment>
<comment type="catalytic activity">
    <reaction evidence="9 10 12">
        <text>L-threonyl-[protein] + FAD = FMN-L-threonyl-[protein] + AMP + H(+)</text>
        <dbReference type="Rhea" id="RHEA:36847"/>
        <dbReference type="Rhea" id="RHEA-COMP:11060"/>
        <dbReference type="Rhea" id="RHEA-COMP:11061"/>
        <dbReference type="ChEBI" id="CHEBI:15378"/>
        <dbReference type="ChEBI" id="CHEBI:30013"/>
        <dbReference type="ChEBI" id="CHEBI:57692"/>
        <dbReference type="ChEBI" id="CHEBI:74257"/>
        <dbReference type="ChEBI" id="CHEBI:456215"/>
        <dbReference type="EC" id="2.7.1.180"/>
    </reaction>
</comment>
<comment type="similarity">
    <text evidence="10 12">Belongs to the ApbE family.</text>
</comment>
<evidence type="ECO:0000313" key="14">
    <source>
        <dbReference type="Proteomes" id="UP000184245"/>
    </source>
</evidence>
<keyword evidence="12" id="KW-0997">Cell inner membrane</keyword>